<dbReference type="InterPro" id="IPR044852">
    <property type="entry name" value="WBP2-like"/>
</dbReference>
<evidence type="ECO:0008006" key="4">
    <source>
        <dbReference type="Google" id="ProtNLM"/>
    </source>
</evidence>
<protein>
    <recommendedName>
        <fullName evidence="4">GRAM domain-containing protein</fullName>
    </recommendedName>
</protein>
<dbReference type="GO" id="GO:0031490">
    <property type="term" value="F:chromatin DNA binding"/>
    <property type="evidence" value="ECO:0007669"/>
    <property type="project" value="TreeGrafter"/>
</dbReference>
<dbReference type="SUPFAM" id="SSF50729">
    <property type="entry name" value="PH domain-like"/>
    <property type="match status" value="1"/>
</dbReference>
<evidence type="ECO:0000313" key="3">
    <source>
        <dbReference type="Proteomes" id="UP000245884"/>
    </source>
</evidence>
<dbReference type="AlphaFoldDB" id="A0A316UU12"/>
<reference evidence="2 3" key="1">
    <citation type="journal article" date="2018" name="Mol. Biol. Evol.">
        <title>Broad Genomic Sampling Reveals a Smut Pathogenic Ancestry of the Fungal Clade Ustilaginomycotina.</title>
        <authorList>
            <person name="Kijpornyongpan T."/>
            <person name="Mondo S.J."/>
            <person name="Barry K."/>
            <person name="Sandor L."/>
            <person name="Lee J."/>
            <person name="Lipzen A."/>
            <person name="Pangilinan J."/>
            <person name="LaButti K."/>
            <person name="Hainaut M."/>
            <person name="Henrissat B."/>
            <person name="Grigoriev I.V."/>
            <person name="Spatafora J.W."/>
            <person name="Aime M.C."/>
        </authorList>
    </citation>
    <scope>NUCLEOTIDE SEQUENCE [LARGE SCALE GENOMIC DNA]</scope>
    <source>
        <strain evidence="2 3">MCA 5214</strain>
    </source>
</reference>
<dbReference type="GO" id="GO:0005634">
    <property type="term" value="C:nucleus"/>
    <property type="evidence" value="ECO:0007669"/>
    <property type="project" value="TreeGrafter"/>
</dbReference>
<sequence length="196" mass="21706">MALNWAMVDADGSKPVPLPEEKIWHTVIKCQMSLDFKDKKAKWEAKGTAFVTNQRVVFLRQPMLPAPAENDRASEHLRSLNVPLSNLVDCRYMIPVFAAPYYEAGVLPVPGGNLPNEGPGVNKGILKIWFLEGGGNSFRDAVEEVRNLAKGGQHGEQLRELGEARWVECMHPHTPRSSIPTLHAQPPTKLARPQAA</sequence>
<accession>A0A316UU12</accession>
<organism evidence="2 3">
    <name type="scientific">Jaminaea rosea</name>
    <dbReference type="NCBI Taxonomy" id="1569628"/>
    <lineage>
        <taxon>Eukaryota</taxon>
        <taxon>Fungi</taxon>
        <taxon>Dikarya</taxon>
        <taxon>Basidiomycota</taxon>
        <taxon>Ustilaginomycotina</taxon>
        <taxon>Exobasidiomycetes</taxon>
        <taxon>Microstromatales</taxon>
        <taxon>Microstromatales incertae sedis</taxon>
        <taxon>Jaminaea</taxon>
    </lineage>
</organism>
<dbReference type="GO" id="GO:0003713">
    <property type="term" value="F:transcription coactivator activity"/>
    <property type="evidence" value="ECO:0007669"/>
    <property type="project" value="InterPro"/>
</dbReference>
<dbReference type="OrthoDB" id="1259151at2759"/>
<dbReference type="RefSeq" id="XP_025361197.1">
    <property type="nucleotide sequence ID" value="XM_025504500.1"/>
</dbReference>
<dbReference type="GeneID" id="37026323"/>
<evidence type="ECO:0000313" key="2">
    <source>
        <dbReference type="EMBL" id="PWN26585.1"/>
    </source>
</evidence>
<keyword evidence="3" id="KW-1185">Reference proteome</keyword>
<evidence type="ECO:0000256" key="1">
    <source>
        <dbReference type="SAM" id="MobiDB-lite"/>
    </source>
</evidence>
<proteinExistence type="predicted"/>
<dbReference type="EMBL" id="KZ819671">
    <property type="protein sequence ID" value="PWN26585.1"/>
    <property type="molecule type" value="Genomic_DNA"/>
</dbReference>
<gene>
    <name evidence="2" type="ORF">BDZ90DRAFT_221874</name>
</gene>
<feature type="region of interest" description="Disordered" evidence="1">
    <location>
        <begin position="172"/>
        <end position="196"/>
    </location>
</feature>
<dbReference type="PANTHER" id="PTHR31606:SF1">
    <property type="entry name" value="WW DOMAIN BINDING PROTEIN 2, ISOFORM E"/>
    <property type="match status" value="1"/>
</dbReference>
<dbReference type="PANTHER" id="PTHR31606">
    <property type="entry name" value="WW DOMAIN BINDING PROTEIN 2, ISOFORM E"/>
    <property type="match status" value="1"/>
</dbReference>
<dbReference type="STRING" id="1569628.A0A316UU12"/>
<name>A0A316UU12_9BASI</name>
<dbReference type="Proteomes" id="UP000245884">
    <property type="component" value="Unassembled WGS sequence"/>
</dbReference>